<comment type="caution">
    <text evidence="4">The sequence shown here is derived from an EMBL/GenBank/DDBJ whole genome shotgun (WGS) entry which is preliminary data.</text>
</comment>
<dbReference type="InterPro" id="IPR038157">
    <property type="entry name" value="FeoA_core_dom"/>
</dbReference>
<gene>
    <name evidence="4" type="ORF">IP93_01245</name>
</gene>
<dbReference type="Proteomes" id="UP000316471">
    <property type="component" value="Unassembled WGS sequence"/>
</dbReference>
<feature type="domain" description="Ferrous iron transporter FeoA-like" evidence="3">
    <location>
        <begin position="1"/>
        <end position="77"/>
    </location>
</feature>
<dbReference type="PANTHER" id="PTHR42954">
    <property type="entry name" value="FE(2+) TRANSPORT PROTEIN A"/>
    <property type="match status" value="1"/>
</dbReference>
<organism evidence="4 5">
    <name type="scientific">Aerolutibacter ruishenii</name>
    <dbReference type="NCBI Taxonomy" id="686800"/>
    <lineage>
        <taxon>Bacteria</taxon>
        <taxon>Pseudomonadati</taxon>
        <taxon>Pseudomonadota</taxon>
        <taxon>Gammaproteobacteria</taxon>
        <taxon>Lysobacterales</taxon>
        <taxon>Lysobacteraceae</taxon>
        <taxon>Aerolutibacter</taxon>
    </lineage>
</organism>
<keyword evidence="5" id="KW-1185">Reference proteome</keyword>
<reference evidence="4 5" key="1">
    <citation type="journal article" date="2015" name="Stand. Genomic Sci.">
        <title>Genomic Encyclopedia of Bacterial and Archaeal Type Strains, Phase III: the genomes of soil and plant-associated and newly described type strains.</title>
        <authorList>
            <person name="Whitman W.B."/>
            <person name="Woyke T."/>
            <person name="Klenk H.P."/>
            <person name="Zhou Y."/>
            <person name="Lilburn T.G."/>
            <person name="Beck B.J."/>
            <person name="De Vos P."/>
            <person name="Vandamme P."/>
            <person name="Eisen J.A."/>
            <person name="Garrity G."/>
            <person name="Hugenholtz P."/>
            <person name="Kyrpides N.C."/>
        </authorList>
    </citation>
    <scope>NUCLEOTIDE SEQUENCE [LARGE SCALE GENOMIC DNA]</scope>
    <source>
        <strain evidence="4 5">CGMCC 1.10136</strain>
    </source>
</reference>
<dbReference type="SUPFAM" id="SSF50037">
    <property type="entry name" value="C-terminal domain of transcriptional repressors"/>
    <property type="match status" value="1"/>
</dbReference>
<dbReference type="AlphaFoldDB" id="A0A562LWF5"/>
<proteinExistence type="predicted"/>
<name>A0A562LWF5_9GAMM</name>
<accession>A0A562LWF5</accession>
<dbReference type="OrthoDB" id="559009at2"/>
<protein>
    <submittedName>
        <fullName evidence="4">Ferrous iron transport protein A</fullName>
    </submittedName>
</protein>
<evidence type="ECO:0000259" key="3">
    <source>
        <dbReference type="SMART" id="SM00899"/>
    </source>
</evidence>
<dbReference type="SMART" id="SM00899">
    <property type="entry name" value="FeoA"/>
    <property type="match status" value="1"/>
</dbReference>
<dbReference type="InterPro" id="IPR007167">
    <property type="entry name" value="Fe-transptr_FeoA-like"/>
</dbReference>
<keyword evidence="1" id="KW-0408">Iron</keyword>
<dbReference type="GO" id="GO:0046914">
    <property type="term" value="F:transition metal ion binding"/>
    <property type="evidence" value="ECO:0007669"/>
    <property type="project" value="InterPro"/>
</dbReference>
<dbReference type="Pfam" id="PF04023">
    <property type="entry name" value="FeoA"/>
    <property type="match status" value="1"/>
</dbReference>
<sequence>MKLSELPRRTIATVASVDDQVVNDPIARRLRELGFVPGEQVEIMAVGPIAAEPMLVQVGFTRFALRRSEAARITVCAGTGAEPVPAPSPAVTRAAAPNAQPEPADVASVATGESLATRPDIVAGQDTAIALDPQARASA</sequence>
<evidence type="ECO:0000313" key="4">
    <source>
        <dbReference type="EMBL" id="TWI11964.1"/>
    </source>
</evidence>
<dbReference type="EMBL" id="VLKP01000004">
    <property type="protein sequence ID" value="TWI11964.1"/>
    <property type="molecule type" value="Genomic_DNA"/>
</dbReference>
<evidence type="ECO:0000256" key="1">
    <source>
        <dbReference type="ARBA" id="ARBA00023004"/>
    </source>
</evidence>
<dbReference type="InterPro" id="IPR052713">
    <property type="entry name" value="FeoA"/>
</dbReference>
<dbReference type="PANTHER" id="PTHR42954:SF2">
    <property type="entry name" value="FE(2+) TRANSPORT PROTEIN A"/>
    <property type="match status" value="1"/>
</dbReference>
<dbReference type="Gene3D" id="2.30.30.90">
    <property type="match status" value="1"/>
</dbReference>
<evidence type="ECO:0000313" key="5">
    <source>
        <dbReference type="Proteomes" id="UP000316471"/>
    </source>
</evidence>
<evidence type="ECO:0000256" key="2">
    <source>
        <dbReference type="SAM" id="MobiDB-lite"/>
    </source>
</evidence>
<feature type="region of interest" description="Disordered" evidence="2">
    <location>
        <begin position="79"/>
        <end position="112"/>
    </location>
</feature>
<dbReference type="InterPro" id="IPR008988">
    <property type="entry name" value="Transcriptional_repressor_C"/>
</dbReference>